<dbReference type="EMBL" id="CM037615">
    <property type="protein sequence ID" value="KAH8013417.1"/>
    <property type="molecule type" value="Genomic_DNA"/>
</dbReference>
<evidence type="ECO:0000313" key="2">
    <source>
        <dbReference type="Proteomes" id="UP000827872"/>
    </source>
</evidence>
<proteinExistence type="predicted"/>
<name>A0ACB8G1T0_9SAUR</name>
<protein>
    <submittedName>
        <fullName evidence="1">Uncharacterized protein</fullName>
    </submittedName>
</protein>
<keyword evidence="2" id="KW-1185">Reference proteome</keyword>
<evidence type="ECO:0000313" key="1">
    <source>
        <dbReference type="EMBL" id="KAH8013417.1"/>
    </source>
</evidence>
<sequence>MEVVQSGQRIPAAKTSQASAMPAATPLTPGNERHAHSGVVLPEPVAPRASLSASPAVSLGIQASSAITASGASQAIGHAPSQATSSSDVVGAGTLPSALASAAVKASLRPVAAVSGPLSVWARGSSLPLPLLAHQQCQGVRASRLV</sequence>
<accession>A0ACB8G1T0</accession>
<reference evidence="1" key="1">
    <citation type="submission" date="2021-08" db="EMBL/GenBank/DDBJ databases">
        <title>The first chromosome-level gecko genome reveals the dynamic sex chromosomes of Neotropical dwarf geckos (Sphaerodactylidae: Sphaerodactylus).</title>
        <authorList>
            <person name="Pinto B.J."/>
            <person name="Keating S.E."/>
            <person name="Gamble T."/>
        </authorList>
    </citation>
    <scope>NUCLEOTIDE SEQUENCE</scope>
    <source>
        <strain evidence="1">TG3544</strain>
    </source>
</reference>
<comment type="caution">
    <text evidence="1">The sequence shown here is derived from an EMBL/GenBank/DDBJ whole genome shotgun (WGS) entry which is preliminary data.</text>
</comment>
<dbReference type="Proteomes" id="UP000827872">
    <property type="component" value="Linkage Group LG02"/>
</dbReference>
<gene>
    <name evidence="1" type="ORF">K3G42_018760</name>
</gene>
<organism evidence="1 2">
    <name type="scientific">Sphaerodactylus townsendi</name>
    <dbReference type="NCBI Taxonomy" id="933632"/>
    <lineage>
        <taxon>Eukaryota</taxon>
        <taxon>Metazoa</taxon>
        <taxon>Chordata</taxon>
        <taxon>Craniata</taxon>
        <taxon>Vertebrata</taxon>
        <taxon>Euteleostomi</taxon>
        <taxon>Lepidosauria</taxon>
        <taxon>Squamata</taxon>
        <taxon>Bifurcata</taxon>
        <taxon>Gekkota</taxon>
        <taxon>Sphaerodactylidae</taxon>
        <taxon>Sphaerodactylus</taxon>
    </lineage>
</organism>